<proteinExistence type="predicted"/>
<dbReference type="PANTHER" id="PTHR42924:SF3">
    <property type="entry name" value="POLYMERASE_HISTIDINOL PHOSPHATASE N-TERMINAL DOMAIN-CONTAINING PROTEIN"/>
    <property type="match status" value="1"/>
</dbReference>
<name>A0A6I2UXQ3_9FIRM</name>
<comment type="caution">
    <text evidence="2">The sequence shown here is derived from an EMBL/GenBank/DDBJ whole genome shotgun (WGS) entry which is preliminary data.</text>
</comment>
<dbReference type="InterPro" id="IPR003141">
    <property type="entry name" value="Pol/His_phosphatase_N"/>
</dbReference>
<dbReference type="RefSeq" id="WP_154620667.1">
    <property type="nucleotide sequence ID" value="NZ_JBQHVT010000005.1"/>
</dbReference>
<dbReference type="PANTHER" id="PTHR42924">
    <property type="entry name" value="EXONUCLEASE"/>
    <property type="match status" value="1"/>
</dbReference>
<organism evidence="2 3">
    <name type="scientific">Selenomonas montiformis</name>
    <dbReference type="NCBI Taxonomy" id="2652285"/>
    <lineage>
        <taxon>Bacteria</taxon>
        <taxon>Bacillati</taxon>
        <taxon>Bacillota</taxon>
        <taxon>Negativicutes</taxon>
        <taxon>Selenomonadales</taxon>
        <taxon>Selenomonadaceae</taxon>
        <taxon>Selenomonas</taxon>
    </lineage>
</organism>
<dbReference type="CDD" id="cd07438">
    <property type="entry name" value="PHP_HisPPase_AMP"/>
    <property type="match status" value="1"/>
</dbReference>
<dbReference type="SMART" id="SM00481">
    <property type="entry name" value="POLIIIAc"/>
    <property type="match status" value="1"/>
</dbReference>
<reference evidence="2 3" key="1">
    <citation type="submission" date="2019-08" db="EMBL/GenBank/DDBJ databases">
        <title>In-depth cultivation of the pig gut microbiome towards novel bacterial diversity and tailored functional studies.</title>
        <authorList>
            <person name="Wylensek D."/>
            <person name="Hitch T.C.A."/>
            <person name="Clavel T."/>
        </authorList>
    </citation>
    <scope>NUCLEOTIDE SEQUENCE [LARGE SCALE GENOMIC DNA]</scope>
    <source>
        <strain evidence="3">WCA-380-WT-3B3</strain>
    </source>
</reference>
<dbReference type="Gene3D" id="1.10.150.650">
    <property type="match status" value="1"/>
</dbReference>
<evidence type="ECO:0000259" key="1">
    <source>
        <dbReference type="SMART" id="SM00481"/>
    </source>
</evidence>
<dbReference type="InterPro" id="IPR052018">
    <property type="entry name" value="PHP_domain"/>
</dbReference>
<dbReference type="AlphaFoldDB" id="A0A6I2UXQ3"/>
<evidence type="ECO:0000313" key="2">
    <source>
        <dbReference type="EMBL" id="MSV24910.1"/>
    </source>
</evidence>
<dbReference type="Proteomes" id="UP000430222">
    <property type="component" value="Unassembled WGS sequence"/>
</dbReference>
<dbReference type="SUPFAM" id="SSF89550">
    <property type="entry name" value="PHP domain-like"/>
    <property type="match status" value="1"/>
</dbReference>
<dbReference type="InterPro" id="IPR004013">
    <property type="entry name" value="PHP_dom"/>
</dbReference>
<keyword evidence="3" id="KW-1185">Reference proteome</keyword>
<dbReference type="Gene3D" id="3.20.20.140">
    <property type="entry name" value="Metal-dependent hydrolases"/>
    <property type="match status" value="1"/>
</dbReference>
<evidence type="ECO:0000313" key="3">
    <source>
        <dbReference type="Proteomes" id="UP000430222"/>
    </source>
</evidence>
<dbReference type="Pfam" id="PF02811">
    <property type="entry name" value="PHP"/>
    <property type="match status" value="1"/>
</dbReference>
<accession>A0A6I2UXQ3</accession>
<protein>
    <submittedName>
        <fullName evidence="2">PHP domain-containing protein</fullName>
    </submittedName>
</protein>
<dbReference type="InterPro" id="IPR016195">
    <property type="entry name" value="Pol/histidinol_Pase-like"/>
</dbReference>
<sequence length="288" mass="31879">MKTIDLHVHSDISDGSVRPAELAGLAKQCGLSAFALTDHDVIAGNQAAAEAAEKAGVEFLPGMELTADYHGRKIHIVCLGFDETHPAFRMLYRRIRAIKEGRIPELIDFIQQKGVDISLDQVRAYASEGRPLDRYAIMRYLVSLHLYDRAQPLWDHYLDPAASALGLDFSITAEEALPLIHEAGGITSLAHFHKEIGLKGLTRKEQETAILQLHQMGLDGMERYYPNYTPDDADFAGYMIEKYDLLPTGGTDFHGENRPGVEMGTGIAGNMAVPYSFFSCIAARCRKK</sequence>
<gene>
    <name evidence="2" type="ORF">FYJ78_06880</name>
</gene>
<dbReference type="EMBL" id="VUNL01000006">
    <property type="protein sequence ID" value="MSV24910.1"/>
    <property type="molecule type" value="Genomic_DNA"/>
</dbReference>
<dbReference type="GO" id="GO:0004534">
    <property type="term" value="F:5'-3' RNA exonuclease activity"/>
    <property type="evidence" value="ECO:0007669"/>
    <property type="project" value="TreeGrafter"/>
</dbReference>
<feature type="domain" description="Polymerase/histidinol phosphatase N-terminal" evidence="1">
    <location>
        <begin position="4"/>
        <end position="69"/>
    </location>
</feature>
<dbReference type="GO" id="GO:0035312">
    <property type="term" value="F:5'-3' DNA exonuclease activity"/>
    <property type="evidence" value="ECO:0007669"/>
    <property type="project" value="TreeGrafter"/>
</dbReference>